<sequence>MLLAIISSYNLQKNKHKPTPALGGLAGPRHWLPRSPACGGPSPRAAVTPGYSDCDPENASAALGWKSKQAGFPRAEGEYSSCRRC</sequence>
<proteinExistence type="predicted"/>
<protein>
    <submittedName>
        <fullName evidence="1">Uncharacterized protein</fullName>
    </submittedName>
</protein>
<dbReference type="AlphaFoldDB" id="A0A4Z2HJT7"/>
<organism evidence="1 2">
    <name type="scientific">Liparis tanakae</name>
    <name type="common">Tanaka's snailfish</name>
    <dbReference type="NCBI Taxonomy" id="230148"/>
    <lineage>
        <taxon>Eukaryota</taxon>
        <taxon>Metazoa</taxon>
        <taxon>Chordata</taxon>
        <taxon>Craniata</taxon>
        <taxon>Vertebrata</taxon>
        <taxon>Euteleostomi</taxon>
        <taxon>Actinopterygii</taxon>
        <taxon>Neopterygii</taxon>
        <taxon>Teleostei</taxon>
        <taxon>Neoteleostei</taxon>
        <taxon>Acanthomorphata</taxon>
        <taxon>Eupercaria</taxon>
        <taxon>Perciformes</taxon>
        <taxon>Cottioidei</taxon>
        <taxon>Cottales</taxon>
        <taxon>Liparidae</taxon>
        <taxon>Liparis</taxon>
    </lineage>
</organism>
<reference evidence="1 2" key="1">
    <citation type="submission" date="2019-03" db="EMBL/GenBank/DDBJ databases">
        <title>First draft genome of Liparis tanakae, snailfish: a comprehensive survey of snailfish specific genes.</title>
        <authorList>
            <person name="Kim W."/>
            <person name="Song I."/>
            <person name="Jeong J.-H."/>
            <person name="Kim D."/>
            <person name="Kim S."/>
            <person name="Ryu S."/>
            <person name="Song J.Y."/>
            <person name="Lee S.K."/>
        </authorList>
    </citation>
    <scope>NUCLEOTIDE SEQUENCE [LARGE SCALE GENOMIC DNA]</scope>
    <source>
        <tissue evidence="1">Muscle</tissue>
    </source>
</reference>
<keyword evidence="2" id="KW-1185">Reference proteome</keyword>
<gene>
    <name evidence="1" type="ORF">EYF80_024600</name>
</gene>
<evidence type="ECO:0000313" key="1">
    <source>
        <dbReference type="EMBL" id="TNN65193.1"/>
    </source>
</evidence>
<evidence type="ECO:0000313" key="2">
    <source>
        <dbReference type="Proteomes" id="UP000314294"/>
    </source>
</evidence>
<name>A0A4Z2HJT7_9TELE</name>
<accession>A0A4Z2HJT7</accession>
<dbReference type="Proteomes" id="UP000314294">
    <property type="component" value="Unassembled WGS sequence"/>
</dbReference>
<comment type="caution">
    <text evidence="1">The sequence shown here is derived from an EMBL/GenBank/DDBJ whole genome shotgun (WGS) entry which is preliminary data.</text>
</comment>
<dbReference type="EMBL" id="SRLO01000239">
    <property type="protein sequence ID" value="TNN65193.1"/>
    <property type="molecule type" value="Genomic_DNA"/>
</dbReference>